<dbReference type="Proteomes" id="UP000219338">
    <property type="component" value="Unassembled WGS sequence"/>
</dbReference>
<proteinExistence type="predicted"/>
<keyword evidence="2" id="KW-1185">Reference proteome</keyword>
<gene>
    <name evidence="1" type="ORF">ARMOST_04274</name>
</gene>
<organism evidence="1 2">
    <name type="scientific">Armillaria ostoyae</name>
    <name type="common">Armillaria root rot fungus</name>
    <dbReference type="NCBI Taxonomy" id="47428"/>
    <lineage>
        <taxon>Eukaryota</taxon>
        <taxon>Fungi</taxon>
        <taxon>Dikarya</taxon>
        <taxon>Basidiomycota</taxon>
        <taxon>Agaricomycotina</taxon>
        <taxon>Agaricomycetes</taxon>
        <taxon>Agaricomycetidae</taxon>
        <taxon>Agaricales</taxon>
        <taxon>Marasmiineae</taxon>
        <taxon>Physalacriaceae</taxon>
        <taxon>Armillaria</taxon>
    </lineage>
</organism>
<protein>
    <submittedName>
        <fullName evidence="1">Uncharacterized protein</fullName>
    </submittedName>
</protein>
<sequence length="118" mass="13058">MFHFYTGTLGIWAIYQPGSEKGVDAPLGSGESWTIGYDTKQVKAISRTPEQFFVQEGQDVGVGFLKLFLSTEYLDLLAIIQEPLVDYDQSVPPSVAEIPSSCHTMCVPLVAKWVEGVW</sequence>
<name>A0A284QWW6_ARMOS</name>
<evidence type="ECO:0000313" key="2">
    <source>
        <dbReference type="Proteomes" id="UP000219338"/>
    </source>
</evidence>
<dbReference type="EMBL" id="FUEG01000003">
    <property type="protein sequence ID" value="SJL00961.1"/>
    <property type="molecule type" value="Genomic_DNA"/>
</dbReference>
<accession>A0A284QWW6</accession>
<dbReference type="OrthoDB" id="163438at2759"/>
<reference evidence="2" key="1">
    <citation type="journal article" date="2017" name="Nat. Ecol. Evol.">
        <title>Genome expansion and lineage-specific genetic innovations in the forest pathogenic fungi Armillaria.</title>
        <authorList>
            <person name="Sipos G."/>
            <person name="Prasanna A.N."/>
            <person name="Walter M.C."/>
            <person name="O'Connor E."/>
            <person name="Balint B."/>
            <person name="Krizsan K."/>
            <person name="Kiss B."/>
            <person name="Hess J."/>
            <person name="Varga T."/>
            <person name="Slot J."/>
            <person name="Riley R."/>
            <person name="Boka B."/>
            <person name="Rigling D."/>
            <person name="Barry K."/>
            <person name="Lee J."/>
            <person name="Mihaltcheva S."/>
            <person name="LaButti K."/>
            <person name="Lipzen A."/>
            <person name="Waldron R."/>
            <person name="Moloney N.M."/>
            <person name="Sperisen C."/>
            <person name="Kredics L."/>
            <person name="Vagvoelgyi C."/>
            <person name="Patrignani A."/>
            <person name="Fitzpatrick D."/>
            <person name="Nagy I."/>
            <person name="Doyle S."/>
            <person name="Anderson J.B."/>
            <person name="Grigoriev I.V."/>
            <person name="Gueldener U."/>
            <person name="Muensterkoetter M."/>
            <person name="Nagy L.G."/>
        </authorList>
    </citation>
    <scope>NUCLEOTIDE SEQUENCE [LARGE SCALE GENOMIC DNA]</scope>
    <source>
        <strain evidence="2">C18/9</strain>
    </source>
</reference>
<dbReference type="OMA" id="NSEGISH"/>
<evidence type="ECO:0000313" key="1">
    <source>
        <dbReference type="EMBL" id="SJL00961.1"/>
    </source>
</evidence>
<dbReference type="AlphaFoldDB" id="A0A284QWW6"/>